<evidence type="ECO:0000259" key="6">
    <source>
        <dbReference type="Pfam" id="PF04127"/>
    </source>
</evidence>
<dbReference type="PANTHER" id="PTHR14359">
    <property type="entry name" value="HOMO-OLIGOMERIC FLAVIN CONTAINING CYS DECARBOXYLASE FAMILY"/>
    <property type="match status" value="1"/>
</dbReference>
<feature type="binding site" evidence="3">
    <location>
        <position position="277"/>
    </location>
    <ligand>
        <name>CTP</name>
        <dbReference type="ChEBI" id="CHEBI:37563"/>
    </ligand>
</feature>
<sequence>MNFLQNKRILLGVSGSIAAYRSLDLIRLLQEKDAEIKVILTKGATNFITPLSFSAISRHHVYTDIFKNYPTIIHLELANWADVLIIVPATANIIAKLAQGIADDLLSSIILAFNKPILIVPAMNPKMYAHPTVKANIERLKSYGYQIMQPAEGKLACNEKGKGRLPSVEDILETIEALFLPKDLKGYCAIITAGPTREAIDPVRFISNYSSGLMGFALAKIAAQRGANVILISGPTNLKPPYNVNFISVITAEEMKETVLKYFPQADVVMMAAAVVDFKPIYQSEKIKKRNKINLNFELTPDILKILGERKKHQFLIGFAAETGELIVEAIKKLKEKNLDIIVLNDITYPNAGFGVLTNKVRIIYKNGVQEVWPLLSKEEIAMRLWDRVKMALCRNY</sequence>
<dbReference type="InterPro" id="IPR035929">
    <property type="entry name" value="CoaB-like_sf"/>
</dbReference>
<dbReference type="EC" id="4.1.1.36" evidence="3"/>
<dbReference type="Pfam" id="PF04127">
    <property type="entry name" value="DFP"/>
    <property type="match status" value="1"/>
</dbReference>
<keyword evidence="1 3" id="KW-0210">Decarboxylase</keyword>
<dbReference type="GO" id="GO:0004632">
    <property type="term" value="F:phosphopantothenate--cysteine ligase activity"/>
    <property type="evidence" value="ECO:0007669"/>
    <property type="project" value="UniProtKB-UniRule"/>
</dbReference>
<feature type="binding site" evidence="3">
    <location>
        <begin position="301"/>
        <end position="304"/>
    </location>
    <ligand>
        <name>CTP</name>
        <dbReference type="ChEBI" id="CHEBI:37563"/>
    </ligand>
</feature>
<proteinExistence type="inferred from homology"/>
<dbReference type="EC" id="6.3.2.5" evidence="3"/>
<feature type="binding site" evidence="3">
    <location>
        <position position="333"/>
    </location>
    <ligand>
        <name>CTP</name>
        <dbReference type="ChEBI" id="CHEBI:37563"/>
    </ligand>
</feature>
<feature type="region of interest" description="Phosphopantothenoylcysteine decarboxylase" evidence="3">
    <location>
        <begin position="1"/>
        <end position="188"/>
    </location>
</feature>
<accession>A0A7C0U1J8</accession>
<dbReference type="GO" id="GO:0015937">
    <property type="term" value="P:coenzyme A biosynthetic process"/>
    <property type="evidence" value="ECO:0007669"/>
    <property type="project" value="UniProtKB-UniRule"/>
</dbReference>
<dbReference type="Gene3D" id="3.40.50.10300">
    <property type="entry name" value="CoaB-like"/>
    <property type="match status" value="1"/>
</dbReference>
<name>A0A7C0U1J8_DESA2</name>
<evidence type="ECO:0000313" key="7">
    <source>
        <dbReference type="EMBL" id="HDD43540.1"/>
    </source>
</evidence>
<organism evidence="7">
    <name type="scientific">Desulfofervidus auxilii</name>
    <dbReference type="NCBI Taxonomy" id="1621989"/>
    <lineage>
        <taxon>Bacteria</taxon>
        <taxon>Pseudomonadati</taxon>
        <taxon>Thermodesulfobacteriota</taxon>
        <taxon>Candidatus Desulfofervidia</taxon>
        <taxon>Candidatus Desulfofervidales</taxon>
        <taxon>Candidatus Desulfofervidaceae</taxon>
        <taxon>Candidatus Desulfofervidus</taxon>
    </lineage>
</organism>
<dbReference type="SUPFAM" id="SSF52507">
    <property type="entry name" value="Homo-oligomeric flavin-containing Cys decarboxylases, HFCD"/>
    <property type="match status" value="1"/>
</dbReference>
<dbReference type="SUPFAM" id="SSF102645">
    <property type="entry name" value="CoaB-like"/>
    <property type="match status" value="1"/>
</dbReference>
<comment type="cofactor">
    <cofactor evidence="3">
        <name>Mg(2+)</name>
        <dbReference type="ChEBI" id="CHEBI:18420"/>
    </cofactor>
</comment>
<keyword evidence="3" id="KW-0511">Multifunctional enzyme</keyword>
<dbReference type="PANTHER" id="PTHR14359:SF6">
    <property type="entry name" value="PHOSPHOPANTOTHENOYLCYSTEINE DECARBOXYLASE"/>
    <property type="match status" value="1"/>
</dbReference>
<dbReference type="HAMAP" id="MF_02225">
    <property type="entry name" value="CoaBC"/>
    <property type="match status" value="1"/>
</dbReference>
<comment type="pathway">
    <text evidence="3 4">Cofactor biosynthesis; coenzyme A biosynthesis; CoA from (R)-pantothenate: step 3/5.</text>
</comment>
<comment type="pathway">
    <text evidence="3 4">Cofactor biosynthesis; coenzyme A biosynthesis; CoA from (R)-pantothenate: step 2/5.</text>
</comment>
<keyword evidence="3 4" id="KW-0285">Flavoprotein</keyword>
<feature type="domain" description="DNA/pantothenate metabolism flavoprotein C-terminal" evidence="6">
    <location>
        <begin position="184"/>
        <end position="390"/>
    </location>
</feature>
<evidence type="ECO:0000259" key="5">
    <source>
        <dbReference type="Pfam" id="PF02441"/>
    </source>
</evidence>
<evidence type="ECO:0000256" key="3">
    <source>
        <dbReference type="HAMAP-Rule" id="MF_02225"/>
    </source>
</evidence>
<comment type="function">
    <text evidence="3">Catalyzes two sequential steps in the biosynthesis of coenzyme A. In the first step cysteine is conjugated to 4'-phosphopantothenate to form 4-phosphopantothenoylcysteine. In the second step the latter compound is decarboxylated to form 4'-phosphopantotheine.</text>
</comment>
<comment type="similarity">
    <text evidence="3 4">In the N-terminal section; belongs to the HFCD (homo-oligomeric flavin containing Cys decarboxylase) superfamily.</text>
</comment>
<keyword evidence="3 4" id="KW-0436">Ligase</keyword>
<keyword evidence="3 4" id="KW-0288">FMN</keyword>
<comment type="catalytic activity">
    <reaction evidence="3 4">
        <text>N-[(R)-4-phosphopantothenoyl]-L-cysteine + H(+) = (R)-4'-phosphopantetheine + CO2</text>
        <dbReference type="Rhea" id="RHEA:16793"/>
        <dbReference type="ChEBI" id="CHEBI:15378"/>
        <dbReference type="ChEBI" id="CHEBI:16526"/>
        <dbReference type="ChEBI" id="CHEBI:59458"/>
        <dbReference type="ChEBI" id="CHEBI:61723"/>
        <dbReference type="EC" id="4.1.1.36"/>
    </reaction>
</comment>
<keyword evidence="2 3" id="KW-0456">Lyase</keyword>
<dbReference type="InterPro" id="IPR007085">
    <property type="entry name" value="DNA/pantothenate-metab_flavo_C"/>
</dbReference>
<dbReference type="GO" id="GO:0071513">
    <property type="term" value="C:phosphopantothenoylcysteine decarboxylase complex"/>
    <property type="evidence" value="ECO:0007669"/>
    <property type="project" value="TreeGrafter"/>
</dbReference>
<keyword evidence="3" id="KW-0460">Magnesium</keyword>
<feature type="binding site" evidence="3">
    <location>
        <position position="337"/>
    </location>
    <ligand>
        <name>CTP</name>
        <dbReference type="ChEBI" id="CHEBI:37563"/>
    </ligand>
</feature>
<feature type="binding site" evidence="3">
    <location>
        <position position="319"/>
    </location>
    <ligand>
        <name>CTP</name>
        <dbReference type="ChEBI" id="CHEBI:37563"/>
    </ligand>
</feature>
<dbReference type="Proteomes" id="UP000886289">
    <property type="component" value="Unassembled WGS sequence"/>
</dbReference>
<gene>
    <name evidence="3 7" type="primary">coaBC</name>
    <name evidence="7" type="ORF">ENG63_01570</name>
</gene>
<dbReference type="InterPro" id="IPR003382">
    <property type="entry name" value="Flavoprotein"/>
</dbReference>
<comment type="caution">
    <text evidence="7">The sequence shown here is derived from an EMBL/GenBank/DDBJ whole genome shotgun (WGS) entry which is preliminary data.</text>
</comment>
<dbReference type="InterPro" id="IPR036551">
    <property type="entry name" value="Flavin_trans-like"/>
</dbReference>
<feature type="region of interest" description="Phosphopantothenate--cysteine ligase" evidence="3">
    <location>
        <begin position="189"/>
        <end position="397"/>
    </location>
</feature>
<dbReference type="Pfam" id="PF02441">
    <property type="entry name" value="Flavoprotein"/>
    <property type="match status" value="1"/>
</dbReference>
<evidence type="ECO:0000256" key="1">
    <source>
        <dbReference type="ARBA" id="ARBA00022793"/>
    </source>
</evidence>
<comment type="similarity">
    <text evidence="3 4">In the C-terminal section; belongs to the PPC synthetase family.</text>
</comment>
<comment type="function">
    <text evidence="4">Catalyzes two steps in the biosynthesis of coenzyme A. In the first step cysteine is conjugated to 4'-phosphopantothenate to form 4-phosphopantothenoylcysteine, in the latter compound is decarboxylated to form 4'-phosphopantotheine.</text>
</comment>
<comment type="cofactor">
    <cofactor evidence="3">
        <name>FMN</name>
        <dbReference type="ChEBI" id="CHEBI:58210"/>
    </cofactor>
    <text evidence="3">Binds 1 FMN per subunit.</text>
</comment>
<feature type="active site" description="Proton donor" evidence="3">
    <location>
        <position position="157"/>
    </location>
</feature>
<feature type="domain" description="Flavoprotein" evidence="5">
    <location>
        <begin position="7"/>
        <end position="176"/>
    </location>
</feature>
<dbReference type="GO" id="GO:0004633">
    <property type="term" value="F:phosphopantothenoylcysteine decarboxylase activity"/>
    <property type="evidence" value="ECO:0007669"/>
    <property type="project" value="UniProtKB-UniRule"/>
</dbReference>
<dbReference type="GO" id="GO:0010181">
    <property type="term" value="F:FMN binding"/>
    <property type="evidence" value="ECO:0007669"/>
    <property type="project" value="UniProtKB-UniRule"/>
</dbReference>
<feature type="binding site" evidence="3">
    <location>
        <position position="286"/>
    </location>
    <ligand>
        <name>CTP</name>
        <dbReference type="ChEBI" id="CHEBI:37563"/>
    </ligand>
</feature>
<comment type="caution">
    <text evidence="3">Lacks conserved residue(s) required for the propagation of feature annotation.</text>
</comment>
<keyword evidence="3" id="KW-0479">Metal-binding</keyword>
<reference evidence="7" key="1">
    <citation type="journal article" date="2020" name="mSystems">
        <title>Genome- and Community-Level Interaction Insights into Carbon Utilization and Element Cycling Functions of Hydrothermarchaeota in Hydrothermal Sediment.</title>
        <authorList>
            <person name="Zhou Z."/>
            <person name="Liu Y."/>
            <person name="Xu W."/>
            <person name="Pan J."/>
            <person name="Luo Z.H."/>
            <person name="Li M."/>
        </authorList>
    </citation>
    <scope>NUCLEOTIDE SEQUENCE [LARGE SCALE GENOMIC DNA]</scope>
    <source>
        <strain evidence="7">HyVt-233</strain>
    </source>
</reference>
<evidence type="ECO:0000256" key="4">
    <source>
        <dbReference type="RuleBase" id="RU364078"/>
    </source>
</evidence>
<dbReference type="GO" id="GO:0015941">
    <property type="term" value="P:pantothenate catabolic process"/>
    <property type="evidence" value="ECO:0007669"/>
    <property type="project" value="InterPro"/>
</dbReference>
<dbReference type="GO" id="GO:0046872">
    <property type="term" value="F:metal ion binding"/>
    <property type="evidence" value="ECO:0007669"/>
    <property type="project" value="UniProtKB-KW"/>
</dbReference>
<dbReference type="Gene3D" id="3.40.50.1950">
    <property type="entry name" value="Flavin prenyltransferase-like"/>
    <property type="match status" value="1"/>
</dbReference>
<evidence type="ECO:0000256" key="2">
    <source>
        <dbReference type="ARBA" id="ARBA00023239"/>
    </source>
</evidence>
<dbReference type="AlphaFoldDB" id="A0A7C0U1J8"/>
<comment type="catalytic activity">
    <reaction evidence="3 4">
        <text>(R)-4'-phosphopantothenate + L-cysteine + CTP = N-[(R)-4-phosphopantothenoyl]-L-cysteine + CMP + diphosphate + H(+)</text>
        <dbReference type="Rhea" id="RHEA:19397"/>
        <dbReference type="ChEBI" id="CHEBI:10986"/>
        <dbReference type="ChEBI" id="CHEBI:15378"/>
        <dbReference type="ChEBI" id="CHEBI:33019"/>
        <dbReference type="ChEBI" id="CHEBI:35235"/>
        <dbReference type="ChEBI" id="CHEBI:37563"/>
        <dbReference type="ChEBI" id="CHEBI:59458"/>
        <dbReference type="ChEBI" id="CHEBI:60377"/>
        <dbReference type="EC" id="6.3.2.5"/>
    </reaction>
</comment>
<dbReference type="EMBL" id="DRBS01000063">
    <property type="protein sequence ID" value="HDD43540.1"/>
    <property type="molecule type" value="Genomic_DNA"/>
</dbReference>
<protein>
    <recommendedName>
        <fullName evidence="3">Coenzyme A biosynthesis bifunctional protein CoaBC</fullName>
    </recommendedName>
    <alternativeName>
        <fullName evidence="3">DNA/pantothenate metabolism flavoprotein</fullName>
    </alternativeName>
    <alternativeName>
        <fullName evidence="3">Phosphopantothenoylcysteine synthetase/decarboxylase</fullName>
        <shortName evidence="3">PPCS-PPCDC</shortName>
    </alternativeName>
    <domain>
        <recommendedName>
            <fullName evidence="3">Phosphopantothenoylcysteine decarboxylase</fullName>
            <shortName evidence="3">PPC decarboxylase</shortName>
            <shortName evidence="3">PPC-DC</shortName>
            <ecNumber evidence="3">4.1.1.36</ecNumber>
        </recommendedName>
        <alternativeName>
            <fullName evidence="3">CoaC</fullName>
        </alternativeName>
    </domain>
    <domain>
        <recommendedName>
            <fullName evidence="3">Phosphopantothenate--cysteine ligase</fullName>
            <ecNumber evidence="3">6.3.2.5</ecNumber>
        </recommendedName>
        <alternativeName>
            <fullName evidence="3">CoaB</fullName>
        </alternativeName>
        <alternativeName>
            <fullName evidence="3">Phosphopantothenoylcysteine synthetase</fullName>
            <shortName evidence="3">PPC synthetase</shortName>
            <shortName evidence="3">PPC-S</shortName>
        </alternativeName>
    </domain>
</protein>
<dbReference type="NCBIfam" id="TIGR00521">
    <property type="entry name" value="coaBC_dfp"/>
    <property type="match status" value="1"/>
</dbReference>
<dbReference type="InterPro" id="IPR005252">
    <property type="entry name" value="CoaBC"/>
</dbReference>
<dbReference type="UniPathway" id="UPA00241">
    <property type="reaction ID" value="UER00353"/>
</dbReference>